<sequence length="59" mass="6772">MEPFSLFFSQLSFLERLGVCRIRLDFQLICIQSMCRIVSLKFHSFASIFSAERSCFGAG</sequence>
<proteinExistence type="predicted"/>
<dbReference type="AlphaFoldDB" id="A0AAP0IER0"/>
<keyword evidence="2" id="KW-1185">Reference proteome</keyword>
<protein>
    <submittedName>
        <fullName evidence="1">Uncharacterized protein</fullName>
    </submittedName>
</protein>
<organism evidence="1 2">
    <name type="scientific">Stephania yunnanensis</name>
    <dbReference type="NCBI Taxonomy" id="152371"/>
    <lineage>
        <taxon>Eukaryota</taxon>
        <taxon>Viridiplantae</taxon>
        <taxon>Streptophyta</taxon>
        <taxon>Embryophyta</taxon>
        <taxon>Tracheophyta</taxon>
        <taxon>Spermatophyta</taxon>
        <taxon>Magnoliopsida</taxon>
        <taxon>Ranunculales</taxon>
        <taxon>Menispermaceae</taxon>
        <taxon>Menispermoideae</taxon>
        <taxon>Cissampelideae</taxon>
        <taxon>Stephania</taxon>
    </lineage>
</organism>
<accession>A0AAP0IER0</accession>
<evidence type="ECO:0000313" key="1">
    <source>
        <dbReference type="EMBL" id="KAK9114073.1"/>
    </source>
</evidence>
<gene>
    <name evidence="1" type="ORF">Syun_020870</name>
</gene>
<dbReference type="EMBL" id="JBBNAF010000009">
    <property type="protein sequence ID" value="KAK9114073.1"/>
    <property type="molecule type" value="Genomic_DNA"/>
</dbReference>
<comment type="caution">
    <text evidence="1">The sequence shown here is derived from an EMBL/GenBank/DDBJ whole genome shotgun (WGS) entry which is preliminary data.</text>
</comment>
<evidence type="ECO:0000313" key="2">
    <source>
        <dbReference type="Proteomes" id="UP001420932"/>
    </source>
</evidence>
<dbReference type="Proteomes" id="UP001420932">
    <property type="component" value="Unassembled WGS sequence"/>
</dbReference>
<reference evidence="1 2" key="1">
    <citation type="submission" date="2024-01" db="EMBL/GenBank/DDBJ databases">
        <title>Genome assemblies of Stephania.</title>
        <authorList>
            <person name="Yang L."/>
        </authorList>
    </citation>
    <scope>NUCLEOTIDE SEQUENCE [LARGE SCALE GENOMIC DNA]</scope>
    <source>
        <strain evidence="1">YNDBR</strain>
        <tissue evidence="1">Leaf</tissue>
    </source>
</reference>
<name>A0AAP0IER0_9MAGN</name>